<name>A0ABP8VTJ0_9MICO</name>
<dbReference type="InterPro" id="IPR039424">
    <property type="entry name" value="SBP_5"/>
</dbReference>
<dbReference type="InterPro" id="IPR000914">
    <property type="entry name" value="SBP_5_dom"/>
</dbReference>
<evidence type="ECO:0000256" key="1">
    <source>
        <dbReference type="SAM" id="SignalP"/>
    </source>
</evidence>
<reference evidence="4" key="1">
    <citation type="journal article" date="2019" name="Int. J. Syst. Evol. Microbiol.">
        <title>The Global Catalogue of Microorganisms (GCM) 10K type strain sequencing project: providing services to taxonomists for standard genome sequencing and annotation.</title>
        <authorList>
            <consortium name="The Broad Institute Genomics Platform"/>
            <consortium name="The Broad Institute Genome Sequencing Center for Infectious Disease"/>
            <person name="Wu L."/>
            <person name="Ma J."/>
        </authorList>
    </citation>
    <scope>NUCLEOTIDE SEQUENCE [LARGE SCALE GENOMIC DNA]</scope>
    <source>
        <strain evidence="4">JCM 18956</strain>
    </source>
</reference>
<organism evidence="3 4">
    <name type="scientific">Frondihabitans cladoniiphilus</name>
    <dbReference type="NCBI Taxonomy" id="715785"/>
    <lineage>
        <taxon>Bacteria</taxon>
        <taxon>Bacillati</taxon>
        <taxon>Actinomycetota</taxon>
        <taxon>Actinomycetes</taxon>
        <taxon>Micrococcales</taxon>
        <taxon>Microbacteriaceae</taxon>
        <taxon>Frondihabitans</taxon>
    </lineage>
</organism>
<keyword evidence="4" id="KW-1185">Reference proteome</keyword>
<dbReference type="PIRSF" id="PIRSF002741">
    <property type="entry name" value="MppA"/>
    <property type="match status" value="1"/>
</dbReference>
<dbReference type="RefSeq" id="WP_345375047.1">
    <property type="nucleotide sequence ID" value="NZ_BAABLM010000002.1"/>
</dbReference>
<dbReference type="Proteomes" id="UP001501295">
    <property type="component" value="Unassembled WGS sequence"/>
</dbReference>
<dbReference type="PANTHER" id="PTHR30290">
    <property type="entry name" value="PERIPLASMIC BINDING COMPONENT OF ABC TRANSPORTER"/>
    <property type="match status" value="1"/>
</dbReference>
<dbReference type="SUPFAM" id="SSF53850">
    <property type="entry name" value="Periplasmic binding protein-like II"/>
    <property type="match status" value="1"/>
</dbReference>
<feature type="domain" description="Solute-binding protein family 5" evidence="2">
    <location>
        <begin position="94"/>
        <end position="451"/>
    </location>
</feature>
<comment type="caution">
    <text evidence="3">The sequence shown here is derived from an EMBL/GenBank/DDBJ whole genome shotgun (WGS) entry which is preliminary data.</text>
</comment>
<dbReference type="InterPro" id="IPR030678">
    <property type="entry name" value="Peptide/Ni-bd"/>
</dbReference>
<dbReference type="Pfam" id="PF00496">
    <property type="entry name" value="SBP_bac_5"/>
    <property type="match status" value="1"/>
</dbReference>
<evidence type="ECO:0000313" key="3">
    <source>
        <dbReference type="EMBL" id="GAA4672179.1"/>
    </source>
</evidence>
<accession>A0ABP8VTJ0</accession>
<evidence type="ECO:0000259" key="2">
    <source>
        <dbReference type="Pfam" id="PF00496"/>
    </source>
</evidence>
<dbReference type="CDD" id="cd08492">
    <property type="entry name" value="PBP2_NikA_DppA_OppA_like_15"/>
    <property type="match status" value="1"/>
</dbReference>
<evidence type="ECO:0000313" key="4">
    <source>
        <dbReference type="Proteomes" id="UP001501295"/>
    </source>
</evidence>
<dbReference type="EMBL" id="BAABLM010000002">
    <property type="protein sequence ID" value="GAA4672179.1"/>
    <property type="molecule type" value="Genomic_DNA"/>
</dbReference>
<dbReference type="Gene3D" id="3.40.190.10">
    <property type="entry name" value="Periplasmic binding protein-like II"/>
    <property type="match status" value="1"/>
</dbReference>
<dbReference type="Gene3D" id="3.10.105.10">
    <property type="entry name" value="Dipeptide-binding Protein, Domain 3"/>
    <property type="match status" value="1"/>
</dbReference>
<dbReference type="PROSITE" id="PS51257">
    <property type="entry name" value="PROKAR_LIPOPROTEIN"/>
    <property type="match status" value="1"/>
</dbReference>
<feature type="signal peptide" evidence="1">
    <location>
        <begin position="1"/>
        <end position="22"/>
    </location>
</feature>
<proteinExistence type="predicted"/>
<feature type="chain" id="PRO_5045674688" evidence="1">
    <location>
        <begin position="23"/>
        <end position="546"/>
    </location>
</feature>
<keyword evidence="1" id="KW-0732">Signal</keyword>
<protein>
    <submittedName>
        <fullName evidence="3">TIGR04028 family ABC transporter substrate-binding protein</fullName>
    </submittedName>
</protein>
<sequence>MRIRTRAALGLAVTVTAVVALAACSTGGSSAGSASTSSASASGKPVDGGSLTFAIANDPISLNPSGTGSGNDTLYVTRQLVDSLLYQDPKTGALKPWLAKSYTANADATAFTFHLRSDVTFSDGTPLDADAVKATFDDIVAAGAKSTAISSFSGYSGTKVVDSSTVEVDFSKSNAAFPQATSSVGLGIVSVATTKLPYDSRATGKGVVGSGPFTLTSYSPNVKTVLAKRKDYAWGPTGAANTGAAHLSSVTFQVVPEASVRSGSLESGQLDAIGSVQPTDVDTLKSAGYDLVDRTNPGLAFGFSFNESRPIVGDEKVREAIAHAIDSKTVRDTSLNSLFPVGTSALASTTPGYKNEKSHFAFDLAESKKILDADGWKAGSDGIREKDGQKLSLTVAWITNFSPNQTTLELVQQELKKAGIAITLQSSTVPDFIKTLSSGTYDLQFGNSSRADGDILRTSFSTSATNYSRIDDPTLEALLQKQQTIANATERNVVIGQIQDRLASQYHEIPVHELTTILATSKDVHGITLGADSRLEQLTGAWKTGE</sequence>
<gene>
    <name evidence="3" type="ORF">GCM10025780_15320</name>
</gene>